<feature type="transmembrane region" description="Helical" evidence="1">
    <location>
        <begin position="205"/>
        <end position="225"/>
    </location>
</feature>
<dbReference type="Pfam" id="PF02517">
    <property type="entry name" value="Rce1-like"/>
    <property type="match status" value="1"/>
</dbReference>
<keyword evidence="1" id="KW-0472">Membrane</keyword>
<dbReference type="InterPro" id="IPR003675">
    <property type="entry name" value="Rce1/LyrA-like_dom"/>
</dbReference>
<dbReference type="AlphaFoldDB" id="A0A419ETV9"/>
<organism evidence="3 4">
    <name type="scientific">Candidatus Abyssobacteria bacterium SURF_17</name>
    <dbReference type="NCBI Taxonomy" id="2093361"/>
    <lineage>
        <taxon>Bacteria</taxon>
        <taxon>Pseudomonadati</taxon>
        <taxon>Candidatus Hydrogenedentota</taxon>
        <taxon>Candidatus Abyssobacteria</taxon>
    </lineage>
</organism>
<evidence type="ECO:0000313" key="3">
    <source>
        <dbReference type="EMBL" id="RJP67402.1"/>
    </source>
</evidence>
<comment type="caution">
    <text evidence="3">The sequence shown here is derived from an EMBL/GenBank/DDBJ whole genome shotgun (WGS) entry which is preliminary data.</text>
</comment>
<keyword evidence="3" id="KW-0645">Protease</keyword>
<name>A0A419ETV9_9BACT</name>
<feature type="transmembrane region" description="Helical" evidence="1">
    <location>
        <begin position="46"/>
        <end position="67"/>
    </location>
</feature>
<feature type="transmembrane region" description="Helical" evidence="1">
    <location>
        <begin position="129"/>
        <end position="148"/>
    </location>
</feature>
<reference evidence="3 4" key="1">
    <citation type="journal article" date="2017" name="ISME J.">
        <title>Energy and carbon metabolisms in a deep terrestrial subsurface fluid microbial community.</title>
        <authorList>
            <person name="Momper L."/>
            <person name="Jungbluth S.P."/>
            <person name="Lee M.D."/>
            <person name="Amend J.P."/>
        </authorList>
    </citation>
    <scope>NUCLEOTIDE SEQUENCE [LARGE SCALE GENOMIC DNA]</scope>
    <source>
        <strain evidence="3">SURF_17</strain>
    </source>
</reference>
<dbReference type="Proteomes" id="UP000285961">
    <property type="component" value="Unassembled WGS sequence"/>
</dbReference>
<keyword evidence="3" id="KW-0378">Hydrolase</keyword>
<dbReference type="GO" id="GO:0080120">
    <property type="term" value="P:CAAX-box protein maturation"/>
    <property type="evidence" value="ECO:0007669"/>
    <property type="project" value="UniProtKB-ARBA"/>
</dbReference>
<keyword evidence="3" id="KW-0482">Metalloprotease</keyword>
<dbReference type="EMBL" id="QZKI01000104">
    <property type="protein sequence ID" value="RJP67402.1"/>
    <property type="molecule type" value="Genomic_DNA"/>
</dbReference>
<dbReference type="GO" id="GO:0008237">
    <property type="term" value="F:metallopeptidase activity"/>
    <property type="evidence" value="ECO:0007669"/>
    <property type="project" value="UniProtKB-KW"/>
</dbReference>
<keyword evidence="1" id="KW-1133">Transmembrane helix</keyword>
<sequence length="228" mass="25186">MKQQWRIAILSVSACILLIVHRYPGQPAFFDAHLARGFLFNPANELYRWLYSFAATFIVLGLLPAALGCFLWNERPSEWGLTLGRRKLFGLVAALLLCALSLPLLHYVSGLPHISAGHPLCRLAANHRAAFIIYEGFLVLAIVGREFVFRGFLLFGLKKHVGEAAVYLQLVPYVVLHFGKPPVEVLGAIPAGVILGHLASFTGSVWYGILLHSLWAVALDAFIVIDPF</sequence>
<feature type="domain" description="CAAX prenyl protease 2/Lysostaphin resistance protein A-like" evidence="2">
    <location>
        <begin position="136"/>
        <end position="216"/>
    </location>
</feature>
<dbReference type="GO" id="GO:0004175">
    <property type="term" value="F:endopeptidase activity"/>
    <property type="evidence" value="ECO:0007669"/>
    <property type="project" value="UniProtKB-ARBA"/>
</dbReference>
<accession>A0A419ETV9</accession>
<proteinExistence type="predicted"/>
<protein>
    <submittedName>
        <fullName evidence="3">CPBP family intramembrane metalloprotease</fullName>
    </submittedName>
</protein>
<gene>
    <name evidence="3" type="ORF">C4532_14645</name>
</gene>
<evidence type="ECO:0000256" key="1">
    <source>
        <dbReference type="SAM" id="Phobius"/>
    </source>
</evidence>
<keyword evidence="1" id="KW-0812">Transmembrane</keyword>
<evidence type="ECO:0000259" key="2">
    <source>
        <dbReference type="Pfam" id="PF02517"/>
    </source>
</evidence>
<evidence type="ECO:0000313" key="4">
    <source>
        <dbReference type="Proteomes" id="UP000285961"/>
    </source>
</evidence>
<feature type="transmembrane region" description="Helical" evidence="1">
    <location>
        <begin position="88"/>
        <end position="109"/>
    </location>
</feature>
<dbReference type="GO" id="GO:0006508">
    <property type="term" value="P:proteolysis"/>
    <property type="evidence" value="ECO:0007669"/>
    <property type="project" value="UniProtKB-KW"/>
</dbReference>